<dbReference type="EMBL" id="JBBJCI010000289">
    <property type="protein sequence ID" value="KAK7235840.1"/>
    <property type="molecule type" value="Genomic_DNA"/>
</dbReference>
<gene>
    <name evidence="2" type="ORF">SO694_00064182</name>
</gene>
<evidence type="ECO:0000256" key="1">
    <source>
        <dbReference type="SAM" id="SignalP"/>
    </source>
</evidence>
<feature type="signal peptide" evidence="1">
    <location>
        <begin position="1"/>
        <end position="17"/>
    </location>
</feature>
<keyword evidence="3" id="KW-1185">Reference proteome</keyword>
<reference evidence="2 3" key="1">
    <citation type="submission" date="2024-03" db="EMBL/GenBank/DDBJ databases">
        <title>Aureococcus anophagefferens CCMP1851 and Kratosvirus quantuckense: Draft genome of a second virus-susceptible host strain in the model system.</title>
        <authorList>
            <person name="Chase E."/>
            <person name="Truchon A.R."/>
            <person name="Schepens W."/>
            <person name="Wilhelm S.W."/>
        </authorList>
    </citation>
    <scope>NUCLEOTIDE SEQUENCE [LARGE SCALE GENOMIC DNA]</scope>
    <source>
        <strain evidence="2 3">CCMP1851</strain>
    </source>
</reference>
<sequence>MRRVLLASLLVCARIGADDCEQSGTLTFAYFAVGQRTLTKARRSAVSAKRAHGGRAQTLLLTDRARLAEAENATAFAAMPEFVAFRTFVTANKLQSRHAAWTDRDNFNNRAVSDLRLAKIRSLEAALKRSRASAVVFLDADTVVCRSLLKYACAAERAAADVAFVPVCVPVPAEKLHASPQLRRTYGVAPETPEANTGALFLRRTPKALSLLRYWGLRYGELRAADPPQLMDQVAFRAALHASRAKWLPVEERANCRGRDHLTRAHAPLACDGVESRAPQLREQIMKHTGSFVSRSDDPETSLKALRAMEHVVEALDGGRARDRACDVLHTHEATDYRDDGEVAAVGPCYWVDVPFAYATPAARDAARAALVLPPICRGLADLGRSAGVDYGATPRGRLVVHVPADPVARVAREFDACCRGGGAAELAGARARPAAAAAASALR</sequence>
<accession>A0ABR1FQT6</accession>
<organism evidence="2 3">
    <name type="scientific">Aureococcus anophagefferens</name>
    <name type="common">Harmful bloom alga</name>
    <dbReference type="NCBI Taxonomy" id="44056"/>
    <lineage>
        <taxon>Eukaryota</taxon>
        <taxon>Sar</taxon>
        <taxon>Stramenopiles</taxon>
        <taxon>Ochrophyta</taxon>
        <taxon>Pelagophyceae</taxon>
        <taxon>Pelagomonadales</taxon>
        <taxon>Pelagomonadaceae</taxon>
        <taxon>Aureococcus</taxon>
    </lineage>
</organism>
<evidence type="ECO:0000313" key="3">
    <source>
        <dbReference type="Proteomes" id="UP001363151"/>
    </source>
</evidence>
<proteinExistence type="predicted"/>
<evidence type="ECO:0000313" key="2">
    <source>
        <dbReference type="EMBL" id="KAK7235840.1"/>
    </source>
</evidence>
<keyword evidence="1" id="KW-0732">Signal</keyword>
<name>A0ABR1FQT6_AURAN</name>
<evidence type="ECO:0008006" key="4">
    <source>
        <dbReference type="Google" id="ProtNLM"/>
    </source>
</evidence>
<comment type="caution">
    <text evidence="2">The sequence shown here is derived from an EMBL/GenBank/DDBJ whole genome shotgun (WGS) entry which is preliminary data.</text>
</comment>
<dbReference type="Proteomes" id="UP001363151">
    <property type="component" value="Unassembled WGS sequence"/>
</dbReference>
<feature type="chain" id="PRO_5046026670" description="Nucleotide-diphospho-sugar transferase domain-containing protein" evidence="1">
    <location>
        <begin position="18"/>
        <end position="444"/>
    </location>
</feature>
<protein>
    <recommendedName>
        <fullName evidence="4">Nucleotide-diphospho-sugar transferase domain-containing protein</fullName>
    </recommendedName>
</protein>